<dbReference type="EMBL" id="JBHSPA010000027">
    <property type="protein sequence ID" value="MFC5826951.1"/>
    <property type="molecule type" value="Genomic_DNA"/>
</dbReference>
<keyword evidence="2" id="KW-0238">DNA-binding</keyword>
<dbReference type="Gene3D" id="1.10.10.60">
    <property type="entry name" value="Homeodomain-like"/>
    <property type="match status" value="1"/>
</dbReference>
<evidence type="ECO:0000313" key="6">
    <source>
        <dbReference type="Proteomes" id="UP001596058"/>
    </source>
</evidence>
<reference evidence="6" key="1">
    <citation type="journal article" date="2019" name="Int. J. Syst. Evol. Microbiol.">
        <title>The Global Catalogue of Microorganisms (GCM) 10K type strain sequencing project: providing services to taxonomists for standard genome sequencing and annotation.</title>
        <authorList>
            <consortium name="The Broad Institute Genomics Platform"/>
            <consortium name="The Broad Institute Genome Sequencing Center for Infectious Disease"/>
            <person name="Wu L."/>
            <person name="Ma J."/>
        </authorList>
    </citation>
    <scope>NUCLEOTIDE SEQUENCE [LARGE SCALE GENOMIC DNA]</scope>
    <source>
        <strain evidence="6">CCUG 53903</strain>
    </source>
</reference>
<dbReference type="InterPro" id="IPR050204">
    <property type="entry name" value="AraC_XylS_family_regulators"/>
</dbReference>
<dbReference type="PANTHER" id="PTHR46796:SF15">
    <property type="entry name" value="BLL1074 PROTEIN"/>
    <property type="match status" value="1"/>
</dbReference>
<evidence type="ECO:0000313" key="5">
    <source>
        <dbReference type="EMBL" id="MFC5826951.1"/>
    </source>
</evidence>
<dbReference type="RefSeq" id="WP_379516457.1">
    <property type="nucleotide sequence ID" value="NZ_JBHSPA010000027.1"/>
</dbReference>
<dbReference type="PANTHER" id="PTHR46796">
    <property type="entry name" value="HTH-TYPE TRANSCRIPTIONAL ACTIVATOR RHAS-RELATED"/>
    <property type="match status" value="1"/>
</dbReference>
<accession>A0ABW1CMG8</accession>
<gene>
    <name evidence="5" type="ORF">ACFPZ3_24020</name>
</gene>
<dbReference type="SMART" id="SM00342">
    <property type="entry name" value="HTH_ARAC"/>
    <property type="match status" value="1"/>
</dbReference>
<proteinExistence type="predicted"/>
<feature type="domain" description="HTH araC/xylS-type" evidence="4">
    <location>
        <begin position="160"/>
        <end position="258"/>
    </location>
</feature>
<evidence type="ECO:0000259" key="4">
    <source>
        <dbReference type="PROSITE" id="PS01124"/>
    </source>
</evidence>
<evidence type="ECO:0000256" key="2">
    <source>
        <dbReference type="ARBA" id="ARBA00023125"/>
    </source>
</evidence>
<name>A0ABW1CMG8_9ACTN</name>
<dbReference type="PROSITE" id="PS01124">
    <property type="entry name" value="HTH_ARAC_FAMILY_2"/>
    <property type="match status" value="1"/>
</dbReference>
<organism evidence="5 6">
    <name type="scientific">Nonomuraea insulae</name>
    <dbReference type="NCBI Taxonomy" id="1616787"/>
    <lineage>
        <taxon>Bacteria</taxon>
        <taxon>Bacillati</taxon>
        <taxon>Actinomycetota</taxon>
        <taxon>Actinomycetes</taxon>
        <taxon>Streptosporangiales</taxon>
        <taxon>Streptosporangiaceae</taxon>
        <taxon>Nonomuraea</taxon>
    </lineage>
</organism>
<protein>
    <submittedName>
        <fullName evidence="5">Helix-turn-helix domain-containing protein</fullName>
    </submittedName>
</protein>
<comment type="caution">
    <text evidence="5">The sequence shown here is derived from an EMBL/GenBank/DDBJ whole genome shotgun (WGS) entry which is preliminary data.</text>
</comment>
<evidence type="ECO:0000256" key="3">
    <source>
        <dbReference type="ARBA" id="ARBA00023163"/>
    </source>
</evidence>
<dbReference type="InterPro" id="IPR018060">
    <property type="entry name" value="HTH_AraC"/>
</dbReference>
<keyword evidence="3" id="KW-0804">Transcription</keyword>
<keyword evidence="1" id="KW-0805">Transcription regulation</keyword>
<evidence type="ECO:0000256" key="1">
    <source>
        <dbReference type="ARBA" id="ARBA00023015"/>
    </source>
</evidence>
<keyword evidence="6" id="KW-1185">Reference proteome</keyword>
<sequence length="266" mass="29027">MSTEVPMVVPDRLRRLVRGVTVLSSTTTADGPGDRHPLVHVPDADTSLIFRTTSADRADLRVIGPRTHASYYVGKDFPLCLRIRLHPGAARSLLGVPVNELVDRVISLDELWGASSNELTATLAEAGGDPDLVIKHIEAALLTRIATQSGADLARGELVRAAAEALEERPDHRREPVPAIARRLAVSERHLRDLFADGIGLPPKRFQRIGRVREVLAQAAGGRRWAQLSISAGYYDQSHMTSEFRTLMGVTPTAFFAGRLPALRPC</sequence>
<dbReference type="Proteomes" id="UP001596058">
    <property type="component" value="Unassembled WGS sequence"/>
</dbReference>
<dbReference type="Pfam" id="PF12833">
    <property type="entry name" value="HTH_18"/>
    <property type="match status" value="1"/>
</dbReference>